<evidence type="ECO:0000313" key="2">
    <source>
        <dbReference type="EMBL" id="KAJ7742034.1"/>
    </source>
</evidence>
<keyword evidence="3" id="KW-1185">Reference proteome</keyword>
<organism evidence="2 3">
    <name type="scientific">Mycena metata</name>
    <dbReference type="NCBI Taxonomy" id="1033252"/>
    <lineage>
        <taxon>Eukaryota</taxon>
        <taxon>Fungi</taxon>
        <taxon>Dikarya</taxon>
        <taxon>Basidiomycota</taxon>
        <taxon>Agaricomycotina</taxon>
        <taxon>Agaricomycetes</taxon>
        <taxon>Agaricomycetidae</taxon>
        <taxon>Agaricales</taxon>
        <taxon>Marasmiineae</taxon>
        <taxon>Mycenaceae</taxon>
        <taxon>Mycena</taxon>
    </lineage>
</organism>
<dbReference type="EMBL" id="JARKIB010000096">
    <property type="protein sequence ID" value="KAJ7742034.1"/>
    <property type="molecule type" value="Genomic_DNA"/>
</dbReference>
<feature type="region of interest" description="Disordered" evidence="1">
    <location>
        <begin position="97"/>
        <end position="133"/>
    </location>
</feature>
<protein>
    <submittedName>
        <fullName evidence="2">Uncharacterized protein</fullName>
    </submittedName>
</protein>
<name>A0AAD7N1W5_9AGAR</name>
<feature type="region of interest" description="Disordered" evidence="1">
    <location>
        <begin position="1"/>
        <end position="33"/>
    </location>
</feature>
<reference evidence="2" key="1">
    <citation type="submission" date="2023-03" db="EMBL/GenBank/DDBJ databases">
        <title>Massive genome expansion in bonnet fungi (Mycena s.s.) driven by repeated elements and novel gene families across ecological guilds.</title>
        <authorList>
            <consortium name="Lawrence Berkeley National Laboratory"/>
            <person name="Harder C.B."/>
            <person name="Miyauchi S."/>
            <person name="Viragh M."/>
            <person name="Kuo A."/>
            <person name="Thoen E."/>
            <person name="Andreopoulos B."/>
            <person name="Lu D."/>
            <person name="Skrede I."/>
            <person name="Drula E."/>
            <person name="Henrissat B."/>
            <person name="Morin E."/>
            <person name="Kohler A."/>
            <person name="Barry K."/>
            <person name="LaButti K."/>
            <person name="Morin E."/>
            <person name="Salamov A."/>
            <person name="Lipzen A."/>
            <person name="Mereny Z."/>
            <person name="Hegedus B."/>
            <person name="Baldrian P."/>
            <person name="Stursova M."/>
            <person name="Weitz H."/>
            <person name="Taylor A."/>
            <person name="Grigoriev I.V."/>
            <person name="Nagy L.G."/>
            <person name="Martin F."/>
            <person name="Kauserud H."/>
        </authorList>
    </citation>
    <scope>NUCLEOTIDE SEQUENCE</scope>
    <source>
        <strain evidence="2">CBHHK182m</strain>
    </source>
</reference>
<sequence length="252" mass="28242">MSTPRTREEREERAARVERERERDEGDGRGEREAAVAFIPGSYHCACARWSRRERGKEGEGGMGMDAEVDGQAASAFAPRGTPYKGGVRVRLSYKARRSEQEGAREGAAGKAMGQGGSRRGGGSKARARGRTTRRRMRSLGANLFAAARAADGYPSRTPVIPRFSSGSARNARPASSWTCTFYVHLDFLQRQRRQCQPVFYRHHRLIRRLQDADYQAIRASSSIRVARADRTTHIRTNERRPVMGEVGTEVW</sequence>
<feature type="compositionally biased region" description="Gly residues" evidence="1">
    <location>
        <begin position="113"/>
        <end position="124"/>
    </location>
</feature>
<dbReference type="AlphaFoldDB" id="A0AAD7N1W5"/>
<evidence type="ECO:0000256" key="1">
    <source>
        <dbReference type="SAM" id="MobiDB-lite"/>
    </source>
</evidence>
<proteinExistence type="predicted"/>
<evidence type="ECO:0000313" key="3">
    <source>
        <dbReference type="Proteomes" id="UP001215598"/>
    </source>
</evidence>
<accession>A0AAD7N1W5</accession>
<gene>
    <name evidence="2" type="ORF">B0H16DRAFT_1728283</name>
</gene>
<dbReference type="Proteomes" id="UP001215598">
    <property type="component" value="Unassembled WGS sequence"/>
</dbReference>
<comment type="caution">
    <text evidence="2">The sequence shown here is derived from an EMBL/GenBank/DDBJ whole genome shotgun (WGS) entry which is preliminary data.</text>
</comment>